<accession>A0A850Q9P4</accession>
<dbReference type="PANTHER" id="PTHR15032">
    <property type="entry name" value="N-ACYL-PHOSPHATIDYLETHANOLAMINE-HYDROLYZING PHOSPHOLIPASE D"/>
    <property type="match status" value="1"/>
</dbReference>
<keyword evidence="3" id="KW-0378">Hydrolase</keyword>
<feature type="signal peptide" evidence="1">
    <location>
        <begin position="1"/>
        <end position="24"/>
    </location>
</feature>
<dbReference type="Pfam" id="PF12706">
    <property type="entry name" value="Lactamase_B_2"/>
    <property type="match status" value="1"/>
</dbReference>
<dbReference type="SUPFAM" id="SSF56281">
    <property type="entry name" value="Metallo-hydrolase/oxidoreductase"/>
    <property type="match status" value="1"/>
</dbReference>
<dbReference type="PROSITE" id="PS51318">
    <property type="entry name" value="TAT"/>
    <property type="match status" value="1"/>
</dbReference>
<reference evidence="3 4" key="1">
    <citation type="submission" date="2020-04" db="EMBL/GenBank/DDBJ databases">
        <title>Donghicola sp., a member of the Rhodobacteraceae family isolated from mangrove forest in Thailand.</title>
        <authorList>
            <person name="Charoenyingcharoen P."/>
            <person name="Yukphan P."/>
        </authorList>
    </citation>
    <scope>NUCLEOTIDE SEQUENCE [LARGE SCALE GENOMIC DNA]</scope>
    <source>
        <strain evidence="3 4">B5-SW-15</strain>
    </source>
</reference>
<name>A0A850Q9P4_9RHOB</name>
<sequence length="352" mass="38523">MNRRSVLCSAAALLGLGTAGGAAATAARAGHNRYYQGPVSDHFDGLRFFNPEGSPPKGLKDLWRWRTGPAPTKWPESIPVTPARPATRVQDLTITMVGHATMLIQIQGKNILTDPVWSDRASPVSFAGPKRVTAPGIAFEDLPPIDLVLLSHSHYDHMDLATLKRLKAVHNPLVLTPLGNDAIIAGTGLRTEVLDWGQSTAFSKMWVHCEPCHHWGARGIADRSMSLWGAFVLTTGVGTVLFIGDTGFDQGRPYRDLAQRFGPIRAAILPIGAYDPRWFMADQHQNPEEAVTGFQMSGAAYGVGHHWGTIQLTNEGRDDPRTALHAALDQRRIDRQVFRALEAGDVWEIPKL</sequence>
<comment type="caution">
    <text evidence="3">The sequence shown here is derived from an EMBL/GenBank/DDBJ whole genome shotgun (WGS) entry which is preliminary data.</text>
</comment>
<feature type="chain" id="PRO_5032529342" evidence="1">
    <location>
        <begin position="25"/>
        <end position="352"/>
    </location>
</feature>
<evidence type="ECO:0000259" key="2">
    <source>
        <dbReference type="Pfam" id="PF12706"/>
    </source>
</evidence>
<dbReference type="Gene3D" id="3.60.15.10">
    <property type="entry name" value="Ribonuclease Z/Hydroxyacylglutathione hydrolase-like"/>
    <property type="match status" value="1"/>
</dbReference>
<dbReference type="RefSeq" id="WP_177159140.1">
    <property type="nucleotide sequence ID" value="NZ_JABCJE010000020.1"/>
</dbReference>
<evidence type="ECO:0000313" key="4">
    <source>
        <dbReference type="Proteomes" id="UP000592216"/>
    </source>
</evidence>
<proteinExistence type="predicted"/>
<dbReference type="InterPro" id="IPR006311">
    <property type="entry name" value="TAT_signal"/>
</dbReference>
<dbReference type="EMBL" id="JABCJE010000020">
    <property type="protein sequence ID" value="NVO25624.1"/>
    <property type="molecule type" value="Genomic_DNA"/>
</dbReference>
<protein>
    <submittedName>
        <fullName evidence="3">MBL fold metallo-hydrolase</fullName>
    </submittedName>
</protein>
<gene>
    <name evidence="3" type="ORF">HJ536_19920</name>
</gene>
<organism evidence="3 4">
    <name type="scientific">Donghicola mangrovi</name>
    <dbReference type="NCBI Taxonomy" id="2729614"/>
    <lineage>
        <taxon>Bacteria</taxon>
        <taxon>Pseudomonadati</taxon>
        <taxon>Pseudomonadota</taxon>
        <taxon>Alphaproteobacteria</taxon>
        <taxon>Rhodobacterales</taxon>
        <taxon>Roseobacteraceae</taxon>
        <taxon>Donghicola</taxon>
    </lineage>
</organism>
<dbReference type="InterPro" id="IPR036866">
    <property type="entry name" value="RibonucZ/Hydroxyglut_hydro"/>
</dbReference>
<dbReference type="GO" id="GO:0070290">
    <property type="term" value="F:N-acylphosphatidylethanolamine-specific phospholipase D activity"/>
    <property type="evidence" value="ECO:0007669"/>
    <property type="project" value="InterPro"/>
</dbReference>
<feature type="domain" description="Metallo-beta-lactamase" evidence="2">
    <location>
        <begin position="110"/>
        <end position="307"/>
    </location>
</feature>
<keyword evidence="1" id="KW-0732">Signal</keyword>
<evidence type="ECO:0000256" key="1">
    <source>
        <dbReference type="SAM" id="SignalP"/>
    </source>
</evidence>
<evidence type="ECO:0000313" key="3">
    <source>
        <dbReference type="EMBL" id="NVO25624.1"/>
    </source>
</evidence>
<dbReference type="InterPro" id="IPR024884">
    <property type="entry name" value="NAPE-PLD"/>
</dbReference>
<dbReference type="GO" id="GO:0008270">
    <property type="term" value="F:zinc ion binding"/>
    <property type="evidence" value="ECO:0007669"/>
    <property type="project" value="InterPro"/>
</dbReference>
<dbReference type="PANTHER" id="PTHR15032:SF4">
    <property type="entry name" value="N-ACYL-PHOSPHATIDYLETHANOLAMINE-HYDROLYZING PHOSPHOLIPASE D"/>
    <property type="match status" value="1"/>
</dbReference>
<dbReference type="Proteomes" id="UP000592216">
    <property type="component" value="Unassembled WGS sequence"/>
</dbReference>
<dbReference type="PIRSF" id="PIRSF038896">
    <property type="entry name" value="NAPE-PLD"/>
    <property type="match status" value="1"/>
</dbReference>
<dbReference type="GO" id="GO:0005737">
    <property type="term" value="C:cytoplasm"/>
    <property type="evidence" value="ECO:0007669"/>
    <property type="project" value="TreeGrafter"/>
</dbReference>
<dbReference type="AlphaFoldDB" id="A0A850Q9P4"/>
<dbReference type="InterPro" id="IPR001279">
    <property type="entry name" value="Metallo-B-lactamas"/>
</dbReference>